<dbReference type="Proteomes" id="UP000030665">
    <property type="component" value="Unassembled WGS sequence"/>
</dbReference>
<evidence type="ECO:0000256" key="9">
    <source>
        <dbReference type="SAM" id="Phobius"/>
    </source>
</evidence>
<evidence type="ECO:0000313" key="11">
    <source>
        <dbReference type="Proteomes" id="UP000030665"/>
    </source>
</evidence>
<evidence type="ECO:0000256" key="5">
    <source>
        <dbReference type="ARBA" id="ARBA00022927"/>
    </source>
</evidence>
<dbReference type="Pfam" id="PF09801">
    <property type="entry name" value="SYS1"/>
    <property type="match status" value="1"/>
</dbReference>
<proteinExistence type="inferred from homology"/>
<evidence type="ECO:0000256" key="3">
    <source>
        <dbReference type="ARBA" id="ARBA00022448"/>
    </source>
</evidence>
<dbReference type="GO" id="GO:0000139">
    <property type="term" value="C:Golgi membrane"/>
    <property type="evidence" value="ECO:0007669"/>
    <property type="project" value="UniProtKB-SubCell"/>
</dbReference>
<dbReference type="STRING" id="36087.A0A077Z2I9"/>
<evidence type="ECO:0000313" key="10">
    <source>
        <dbReference type="EMBL" id="CDW52915.1"/>
    </source>
</evidence>
<keyword evidence="6 9" id="KW-1133">Transmembrane helix</keyword>
<dbReference type="InterPro" id="IPR019185">
    <property type="entry name" value="Integral_membrane_SYS1-rel"/>
</dbReference>
<keyword evidence="5" id="KW-0653">Protein transport</keyword>
<organism evidence="10 11">
    <name type="scientific">Trichuris trichiura</name>
    <name type="common">Whipworm</name>
    <name type="synonym">Trichocephalus trichiurus</name>
    <dbReference type="NCBI Taxonomy" id="36087"/>
    <lineage>
        <taxon>Eukaryota</taxon>
        <taxon>Metazoa</taxon>
        <taxon>Ecdysozoa</taxon>
        <taxon>Nematoda</taxon>
        <taxon>Enoplea</taxon>
        <taxon>Dorylaimia</taxon>
        <taxon>Trichinellida</taxon>
        <taxon>Trichuridae</taxon>
        <taxon>Trichuris</taxon>
    </lineage>
</organism>
<dbReference type="EMBL" id="HG805834">
    <property type="protein sequence ID" value="CDW52915.1"/>
    <property type="molecule type" value="Genomic_DNA"/>
</dbReference>
<dbReference type="PANTHER" id="PTHR12952:SF0">
    <property type="entry name" value="PROTEIN SYS1 HOMOLOG"/>
    <property type="match status" value="1"/>
</dbReference>
<dbReference type="AlphaFoldDB" id="A0A077Z2I9"/>
<feature type="transmembrane region" description="Helical" evidence="9">
    <location>
        <begin position="98"/>
        <end position="115"/>
    </location>
</feature>
<dbReference type="GO" id="GO:0005829">
    <property type="term" value="C:cytosol"/>
    <property type="evidence" value="ECO:0007669"/>
    <property type="project" value="GOC"/>
</dbReference>
<dbReference type="PANTHER" id="PTHR12952">
    <property type="entry name" value="SYS1"/>
    <property type="match status" value="1"/>
</dbReference>
<dbReference type="OrthoDB" id="542931at2759"/>
<keyword evidence="11" id="KW-1185">Reference proteome</keyword>
<accession>A0A077Z2I9</accession>
<feature type="transmembrane region" description="Helical" evidence="9">
    <location>
        <begin position="21"/>
        <end position="45"/>
    </location>
</feature>
<evidence type="ECO:0000256" key="2">
    <source>
        <dbReference type="ARBA" id="ARBA00008160"/>
    </source>
</evidence>
<evidence type="ECO:0000256" key="8">
    <source>
        <dbReference type="ARBA" id="ARBA00023136"/>
    </source>
</evidence>
<evidence type="ECO:0000256" key="4">
    <source>
        <dbReference type="ARBA" id="ARBA00022692"/>
    </source>
</evidence>
<comment type="subcellular location">
    <subcellularLocation>
        <location evidence="1">Golgi apparatus membrane</location>
        <topology evidence="1">Multi-pass membrane protein</topology>
    </subcellularLocation>
</comment>
<feature type="transmembrane region" description="Helical" evidence="9">
    <location>
        <begin position="65"/>
        <end position="86"/>
    </location>
</feature>
<sequence length="158" mass="17353">MVASGSFHGVKRDAALISLQILAMQSLFYLCLATLQALADLLLGVPLSVDQVVNFQIITLRNAESLARIAVCLANAVVCAAMMRFIVGRAKQCLDFSFTVYFFHFLLCLVRGGAIPTAVSWWLMQFLCVTVTTVLAEYMCMRVELQDIPLSLAPVSEV</sequence>
<dbReference type="GO" id="GO:0005802">
    <property type="term" value="C:trans-Golgi network"/>
    <property type="evidence" value="ECO:0007669"/>
    <property type="project" value="TreeGrafter"/>
</dbReference>
<keyword evidence="4 9" id="KW-0812">Transmembrane</keyword>
<reference evidence="10" key="2">
    <citation type="submission" date="2014-03" db="EMBL/GenBank/DDBJ databases">
        <title>The whipworm genome and dual-species transcriptomics of an intimate host-pathogen interaction.</title>
        <authorList>
            <person name="Foth B.J."/>
            <person name="Tsai I.J."/>
            <person name="Reid A.J."/>
            <person name="Bancroft A.J."/>
            <person name="Nichol S."/>
            <person name="Tracey A."/>
            <person name="Holroyd N."/>
            <person name="Cotton J.A."/>
            <person name="Stanley E.J."/>
            <person name="Zarowiecki M."/>
            <person name="Liu J.Z."/>
            <person name="Huckvale T."/>
            <person name="Cooper P.J."/>
            <person name="Grencis R.K."/>
            <person name="Berriman M."/>
        </authorList>
    </citation>
    <scope>NUCLEOTIDE SEQUENCE [LARGE SCALE GENOMIC DNA]</scope>
</reference>
<keyword evidence="3" id="KW-0813">Transport</keyword>
<keyword evidence="7" id="KW-0333">Golgi apparatus</keyword>
<dbReference type="GO" id="GO:0034067">
    <property type="term" value="P:protein localization to Golgi apparatus"/>
    <property type="evidence" value="ECO:0007669"/>
    <property type="project" value="TreeGrafter"/>
</dbReference>
<protein>
    <submittedName>
        <fullName evidence="10">SYS1 domain containing protein</fullName>
    </submittedName>
</protein>
<name>A0A077Z2I9_TRITR</name>
<dbReference type="GO" id="GO:0006895">
    <property type="term" value="P:Golgi to endosome transport"/>
    <property type="evidence" value="ECO:0007669"/>
    <property type="project" value="TreeGrafter"/>
</dbReference>
<evidence type="ECO:0000256" key="6">
    <source>
        <dbReference type="ARBA" id="ARBA00022989"/>
    </source>
</evidence>
<dbReference type="GO" id="GO:0043001">
    <property type="term" value="P:Golgi to plasma membrane protein transport"/>
    <property type="evidence" value="ECO:0007669"/>
    <property type="project" value="TreeGrafter"/>
</dbReference>
<keyword evidence="8 9" id="KW-0472">Membrane</keyword>
<evidence type="ECO:0000256" key="1">
    <source>
        <dbReference type="ARBA" id="ARBA00004653"/>
    </source>
</evidence>
<reference evidence="10" key="1">
    <citation type="submission" date="2014-01" db="EMBL/GenBank/DDBJ databases">
        <authorList>
            <person name="Aslett M."/>
        </authorList>
    </citation>
    <scope>NUCLEOTIDE SEQUENCE</scope>
</reference>
<gene>
    <name evidence="10" type="ORF">TTRE_0000117701</name>
</gene>
<evidence type="ECO:0000256" key="7">
    <source>
        <dbReference type="ARBA" id="ARBA00023034"/>
    </source>
</evidence>
<comment type="similarity">
    <text evidence="2">Belongs to the SYS1 family.</text>
</comment>